<dbReference type="CDD" id="cd01898">
    <property type="entry name" value="Obg"/>
    <property type="match status" value="1"/>
</dbReference>
<dbReference type="InterPro" id="IPR006074">
    <property type="entry name" value="GTP1-OBG_CS"/>
</dbReference>
<dbReference type="EC" id="3.6.5.-" evidence="8"/>
<feature type="domain" description="OBG-type G" evidence="10">
    <location>
        <begin position="157"/>
        <end position="326"/>
    </location>
</feature>
<dbReference type="PANTHER" id="PTHR11702:SF31">
    <property type="entry name" value="MITOCHONDRIAL RIBOSOME-ASSOCIATED GTPASE 2"/>
    <property type="match status" value="1"/>
</dbReference>
<dbReference type="GO" id="GO:0003924">
    <property type="term" value="F:GTPase activity"/>
    <property type="evidence" value="ECO:0007669"/>
    <property type="project" value="UniProtKB-UniRule"/>
</dbReference>
<dbReference type="GO" id="GO:0005525">
    <property type="term" value="F:GTP binding"/>
    <property type="evidence" value="ECO:0007669"/>
    <property type="project" value="UniProtKB-UniRule"/>
</dbReference>
<feature type="binding site" evidence="8">
    <location>
        <begin position="163"/>
        <end position="170"/>
    </location>
    <ligand>
        <name>GTP</name>
        <dbReference type="ChEBI" id="CHEBI:37565"/>
    </ligand>
</feature>
<dbReference type="GO" id="GO:0042254">
    <property type="term" value="P:ribosome biogenesis"/>
    <property type="evidence" value="ECO:0007669"/>
    <property type="project" value="UniProtKB-UniRule"/>
</dbReference>
<gene>
    <name evidence="8" type="primary">obg</name>
    <name evidence="12" type="ORF">CQA58_03340</name>
</gene>
<evidence type="ECO:0000259" key="11">
    <source>
        <dbReference type="PROSITE" id="PS51883"/>
    </source>
</evidence>
<dbReference type="InterPro" id="IPR036726">
    <property type="entry name" value="GTP1_OBG_dom_sf"/>
</dbReference>
<dbReference type="OrthoDB" id="9807318at2"/>
<keyword evidence="4 8" id="KW-0547">Nucleotide-binding</keyword>
<keyword evidence="2 8" id="KW-0963">Cytoplasm</keyword>
<dbReference type="GO" id="GO:0005737">
    <property type="term" value="C:cytoplasm"/>
    <property type="evidence" value="ECO:0007669"/>
    <property type="project" value="UniProtKB-SubCell"/>
</dbReference>
<dbReference type="Pfam" id="PF01926">
    <property type="entry name" value="MMR_HSR1"/>
    <property type="match status" value="1"/>
</dbReference>
<dbReference type="NCBIfam" id="TIGR02729">
    <property type="entry name" value="Obg_CgtA"/>
    <property type="match status" value="1"/>
</dbReference>
<feature type="region of interest" description="Disordered" evidence="9">
    <location>
        <begin position="63"/>
        <end position="82"/>
    </location>
</feature>
<evidence type="ECO:0000256" key="6">
    <source>
        <dbReference type="ARBA" id="ARBA00022842"/>
    </source>
</evidence>
<keyword evidence="6 8" id="KW-0460">Magnesium</keyword>
<dbReference type="AlphaFoldDB" id="A0A3D8J319"/>
<comment type="cofactor">
    <cofactor evidence="8">
        <name>Mg(2+)</name>
        <dbReference type="ChEBI" id="CHEBI:18420"/>
    </cofactor>
</comment>
<evidence type="ECO:0000256" key="7">
    <source>
        <dbReference type="ARBA" id="ARBA00023134"/>
    </source>
</evidence>
<comment type="caution">
    <text evidence="12">The sequence shown here is derived from an EMBL/GenBank/DDBJ whole genome shotgun (WGS) entry which is preliminary data.</text>
</comment>
<dbReference type="Gene3D" id="3.40.50.300">
    <property type="entry name" value="P-loop containing nucleotide triphosphate hydrolases"/>
    <property type="match status" value="1"/>
</dbReference>
<proteinExistence type="inferred from homology"/>
<evidence type="ECO:0000256" key="1">
    <source>
        <dbReference type="ARBA" id="ARBA00007699"/>
    </source>
</evidence>
<dbReference type="PROSITE" id="PS00905">
    <property type="entry name" value="GTP1_OBG"/>
    <property type="match status" value="1"/>
</dbReference>
<evidence type="ECO:0000256" key="2">
    <source>
        <dbReference type="ARBA" id="ARBA00022490"/>
    </source>
</evidence>
<dbReference type="PANTHER" id="PTHR11702">
    <property type="entry name" value="DEVELOPMENTALLY REGULATED GTP-BINDING PROTEIN-RELATED"/>
    <property type="match status" value="1"/>
</dbReference>
<feature type="binding site" evidence="8">
    <location>
        <begin position="333"/>
        <end position="335"/>
    </location>
    <ligand>
        <name>GTP</name>
        <dbReference type="ChEBI" id="CHEBI:37565"/>
    </ligand>
</feature>
<protein>
    <recommendedName>
        <fullName evidence="8">GTPase Obg</fullName>
        <ecNumber evidence="8">3.6.5.-</ecNumber>
    </recommendedName>
    <alternativeName>
        <fullName evidence="8">GTP-binding protein Obg</fullName>
    </alternativeName>
</protein>
<comment type="subcellular location">
    <subcellularLocation>
        <location evidence="8">Cytoplasm</location>
    </subcellularLocation>
</comment>
<dbReference type="Pfam" id="PF01018">
    <property type="entry name" value="GTP1_OBG"/>
    <property type="match status" value="1"/>
</dbReference>
<feature type="binding site" evidence="8">
    <location>
        <begin position="210"/>
        <end position="213"/>
    </location>
    <ligand>
        <name>GTP</name>
        <dbReference type="ChEBI" id="CHEBI:37565"/>
    </ligand>
</feature>
<dbReference type="InterPro" id="IPR006073">
    <property type="entry name" value="GTP-bd"/>
</dbReference>
<evidence type="ECO:0000256" key="9">
    <source>
        <dbReference type="SAM" id="MobiDB-lite"/>
    </source>
</evidence>
<dbReference type="InterPro" id="IPR045086">
    <property type="entry name" value="OBG_GTPase"/>
</dbReference>
<dbReference type="PIRSF" id="PIRSF002401">
    <property type="entry name" value="GTP_bd_Obg/CgtA"/>
    <property type="match status" value="1"/>
</dbReference>
<keyword evidence="7 8" id="KW-0342">GTP-binding</keyword>
<feature type="binding site" evidence="8">
    <location>
        <begin position="278"/>
        <end position="281"/>
    </location>
    <ligand>
        <name>GTP</name>
        <dbReference type="ChEBI" id="CHEBI:37565"/>
    </ligand>
</feature>
<dbReference type="NCBIfam" id="NF008955">
    <property type="entry name" value="PRK12297.1"/>
    <property type="match status" value="1"/>
</dbReference>
<comment type="similarity">
    <text evidence="1 8">Belongs to the TRAFAC class OBG-HflX-like GTPase superfamily. OBG GTPase family.</text>
</comment>
<dbReference type="InterPro" id="IPR014100">
    <property type="entry name" value="GTP-bd_Obg/CgtA"/>
</dbReference>
<dbReference type="GO" id="GO:0043022">
    <property type="term" value="F:ribosome binding"/>
    <property type="evidence" value="ECO:0007669"/>
    <property type="project" value="UniProtKB-ARBA"/>
</dbReference>
<feature type="domain" description="Obg" evidence="11">
    <location>
        <begin position="1"/>
        <end position="156"/>
    </location>
</feature>
<dbReference type="PROSITE" id="PS51710">
    <property type="entry name" value="G_OBG"/>
    <property type="match status" value="1"/>
</dbReference>
<dbReference type="Gene3D" id="2.70.210.12">
    <property type="entry name" value="GTP1/OBG domain"/>
    <property type="match status" value="1"/>
</dbReference>
<name>A0A3D8J319_9HELI</name>
<evidence type="ECO:0000256" key="5">
    <source>
        <dbReference type="ARBA" id="ARBA00022801"/>
    </source>
</evidence>
<reference evidence="12 13" key="1">
    <citation type="submission" date="2018-04" db="EMBL/GenBank/DDBJ databases">
        <title>Novel Campyloabacter and Helicobacter Species and Strains.</title>
        <authorList>
            <person name="Mannion A.J."/>
            <person name="Shen Z."/>
            <person name="Fox J.G."/>
        </authorList>
    </citation>
    <scope>NUCLEOTIDE SEQUENCE [LARGE SCALE GENOMIC DNA]</scope>
    <source>
        <strain evidence="12 13">MIT 04-9366</strain>
    </source>
</reference>
<dbReference type="SUPFAM" id="SSF52540">
    <property type="entry name" value="P-loop containing nucleoside triphosphate hydrolases"/>
    <property type="match status" value="1"/>
</dbReference>
<keyword evidence="5 8" id="KW-0378">Hydrolase</keyword>
<evidence type="ECO:0000313" key="13">
    <source>
        <dbReference type="Proteomes" id="UP000257045"/>
    </source>
</evidence>
<dbReference type="PRINTS" id="PR00326">
    <property type="entry name" value="GTP1OBG"/>
</dbReference>
<dbReference type="NCBIfam" id="NF008956">
    <property type="entry name" value="PRK12299.1"/>
    <property type="match status" value="1"/>
</dbReference>
<feature type="binding site" evidence="8">
    <location>
        <position position="190"/>
    </location>
    <ligand>
        <name>Mg(2+)</name>
        <dbReference type="ChEBI" id="CHEBI:18420"/>
    </ligand>
</feature>
<comment type="subunit">
    <text evidence="8">Monomer.</text>
</comment>
<dbReference type="HAMAP" id="MF_01454">
    <property type="entry name" value="GTPase_Obg"/>
    <property type="match status" value="1"/>
</dbReference>
<dbReference type="InterPro" id="IPR006169">
    <property type="entry name" value="GTP1_OBG_dom"/>
</dbReference>
<dbReference type="EMBL" id="NXLV01000004">
    <property type="protein sequence ID" value="RDU71161.1"/>
    <property type="molecule type" value="Genomic_DNA"/>
</dbReference>
<evidence type="ECO:0000256" key="4">
    <source>
        <dbReference type="ARBA" id="ARBA00022741"/>
    </source>
</evidence>
<feature type="compositionally biased region" description="Basic and acidic residues" evidence="9">
    <location>
        <begin position="64"/>
        <end position="82"/>
    </location>
</feature>
<dbReference type="GO" id="GO:0000287">
    <property type="term" value="F:magnesium ion binding"/>
    <property type="evidence" value="ECO:0007669"/>
    <property type="project" value="InterPro"/>
</dbReference>
<feature type="binding site" evidence="8">
    <location>
        <begin position="188"/>
        <end position="192"/>
    </location>
    <ligand>
        <name>GTP</name>
        <dbReference type="ChEBI" id="CHEBI:37565"/>
    </ligand>
</feature>
<dbReference type="InterPro" id="IPR031167">
    <property type="entry name" value="G_OBG"/>
</dbReference>
<dbReference type="Proteomes" id="UP000257045">
    <property type="component" value="Unassembled WGS sequence"/>
</dbReference>
<dbReference type="SUPFAM" id="SSF82051">
    <property type="entry name" value="Obg GTP-binding protein N-terminal domain"/>
    <property type="match status" value="1"/>
</dbReference>
<keyword evidence="3 8" id="KW-0479">Metal-binding</keyword>
<dbReference type="FunFam" id="2.70.210.12:FF:000001">
    <property type="entry name" value="GTPase Obg"/>
    <property type="match status" value="1"/>
</dbReference>
<evidence type="ECO:0000256" key="8">
    <source>
        <dbReference type="HAMAP-Rule" id="MF_01454"/>
    </source>
</evidence>
<evidence type="ECO:0000313" key="12">
    <source>
        <dbReference type="EMBL" id="RDU71161.1"/>
    </source>
</evidence>
<dbReference type="PROSITE" id="PS51883">
    <property type="entry name" value="OBG"/>
    <property type="match status" value="1"/>
</dbReference>
<accession>A0A3D8J319</accession>
<keyword evidence="13" id="KW-1185">Reference proteome</keyword>
<organism evidence="12 13">
    <name type="scientific">Helicobacter brantae</name>
    <dbReference type="NCBI Taxonomy" id="375927"/>
    <lineage>
        <taxon>Bacteria</taxon>
        <taxon>Pseudomonadati</taxon>
        <taxon>Campylobacterota</taxon>
        <taxon>Epsilonproteobacteria</taxon>
        <taxon>Campylobacterales</taxon>
        <taxon>Helicobacteraceae</taxon>
        <taxon>Helicobacter</taxon>
    </lineage>
</organism>
<evidence type="ECO:0000256" key="3">
    <source>
        <dbReference type="ARBA" id="ARBA00022723"/>
    </source>
</evidence>
<dbReference type="InterPro" id="IPR027417">
    <property type="entry name" value="P-loop_NTPase"/>
</dbReference>
<dbReference type="RefSeq" id="WP_115569307.1">
    <property type="nucleotide sequence ID" value="NZ_NXLV01000004.1"/>
</dbReference>
<feature type="binding site" evidence="8">
    <location>
        <position position="170"/>
    </location>
    <ligand>
        <name>Mg(2+)</name>
        <dbReference type="ChEBI" id="CHEBI:18420"/>
    </ligand>
</feature>
<evidence type="ECO:0000259" key="10">
    <source>
        <dbReference type="PROSITE" id="PS51710"/>
    </source>
</evidence>
<comment type="function">
    <text evidence="8">An essential GTPase which binds GTP, GDP and possibly (p)ppGpp with moderate affinity, with high nucleotide exchange rates and a fairly low GTP hydrolysis rate. Plays a role in control of the cell cycle, stress response, ribosome biogenesis and in those bacteria that undergo differentiation, in morphogenesis control.</text>
</comment>
<sequence>MFVDCVDIFVSSGKGGAGAVSFRREKFVIQGGPDGGDGGRGGSVFFEVDNNSDTLSKFRGAKHYKAENGRPGEGKNKTGRSGEDLVIKVPAGTQVFDEESGELLLDLKEGKHLLFEGGKGGLGNARFKNSVNQRPTYAQQGIAGQKAHLRLELKLIADVGLVGFPNVGKSTLISTLSNAKPEIANYEFTTLVPNLGVVDVGDFDSFVMADIPGIIDGASEGRGLGIGFLRHIERTKVLLFVLDCANYRTLTEQYQNLRVELERFSAELSTRPFGIALSKIDIAQDLPQSIDEFLQNLGLPKIEYEGSVYASEGIRGELELEKTHQALFVLPLSSALGTNLSTLKLFLSKALKESQK</sequence>